<reference evidence="3" key="1">
    <citation type="submission" date="2019-07" db="EMBL/GenBank/DDBJ databases">
        <title>De Novo Assembly of kiwifruit Actinidia rufa.</title>
        <authorList>
            <person name="Sugita-Konishi S."/>
            <person name="Sato K."/>
            <person name="Mori E."/>
            <person name="Abe Y."/>
            <person name="Kisaki G."/>
            <person name="Hamano K."/>
            <person name="Suezawa K."/>
            <person name="Otani M."/>
            <person name="Fukuda T."/>
            <person name="Manabe T."/>
            <person name="Gomi K."/>
            <person name="Tabuchi M."/>
            <person name="Akimitsu K."/>
            <person name="Kataoka I."/>
        </authorList>
    </citation>
    <scope>NUCLEOTIDE SEQUENCE [LARGE SCALE GENOMIC DNA]</scope>
    <source>
        <strain evidence="3">cv. Fuchu</strain>
    </source>
</reference>
<dbReference type="Proteomes" id="UP000585474">
    <property type="component" value="Unassembled WGS sequence"/>
</dbReference>
<feature type="compositionally biased region" description="Polar residues" evidence="1">
    <location>
        <begin position="339"/>
        <end position="360"/>
    </location>
</feature>
<protein>
    <submittedName>
        <fullName evidence="2">Tesmin/TSO1-like CXC domain-containing protein</fullName>
    </submittedName>
</protein>
<dbReference type="AlphaFoldDB" id="A0A7J0DRM8"/>
<sequence>MHSGQKIASSPLGSRDNKEEVGEALLLGKHNKGCHCKKSGCLKKYCSEERQALFHADHANNMAYIQQAANAAITGAVGSSGYGSPPVSKKRKGQELFYAPTSTDQSIHRLAHFQQANHIKASAHSSSLSSVPVMHAGNAAPLGPSNFTYRSLLADIIQPQDLKELCSVLVVFSDEVAKTLADQRNATEMQAEDRGESSAAPSARDRFQIPKESETEKAVVDNCSSGNNAEKISPHESNSDGADVSKVRPMSPGTLALMCDEQDAMFMASSSPKGLMGNGCNTSSQLPHGQGASEVYAEQERVVLTKLRDCLNRLITLGEVKETKCSSLAKTDSGDQKEPLSNGTPNTRTESRNQQETFSNGVAKIAVPPMTSQTIIAPRTAPQNDLL</sequence>
<accession>A0A7J0DRM8</accession>
<dbReference type="PANTHER" id="PTHR12446:SF34">
    <property type="entry name" value="PROTEIN LIN-54 HOMOLOG"/>
    <property type="match status" value="1"/>
</dbReference>
<name>A0A7J0DRM8_9ERIC</name>
<feature type="region of interest" description="Disordered" evidence="1">
    <location>
        <begin position="326"/>
        <end position="360"/>
    </location>
</feature>
<feature type="region of interest" description="Disordered" evidence="1">
    <location>
        <begin position="183"/>
        <end position="249"/>
    </location>
</feature>
<evidence type="ECO:0000313" key="2">
    <source>
        <dbReference type="EMBL" id="GFS41032.1"/>
    </source>
</evidence>
<organism evidence="2 3">
    <name type="scientific">Actinidia rufa</name>
    <dbReference type="NCBI Taxonomy" id="165716"/>
    <lineage>
        <taxon>Eukaryota</taxon>
        <taxon>Viridiplantae</taxon>
        <taxon>Streptophyta</taxon>
        <taxon>Embryophyta</taxon>
        <taxon>Tracheophyta</taxon>
        <taxon>Spermatophyta</taxon>
        <taxon>Magnoliopsida</taxon>
        <taxon>eudicotyledons</taxon>
        <taxon>Gunneridae</taxon>
        <taxon>Pentapetalae</taxon>
        <taxon>asterids</taxon>
        <taxon>Ericales</taxon>
        <taxon>Actinidiaceae</taxon>
        <taxon>Actinidia</taxon>
    </lineage>
</organism>
<feature type="compositionally biased region" description="Polar residues" evidence="1">
    <location>
        <begin position="222"/>
        <end position="231"/>
    </location>
</feature>
<dbReference type="OrthoDB" id="6283463at2759"/>
<dbReference type="GO" id="GO:0006355">
    <property type="term" value="P:regulation of DNA-templated transcription"/>
    <property type="evidence" value="ECO:0007669"/>
    <property type="project" value="TreeGrafter"/>
</dbReference>
<dbReference type="GO" id="GO:0005634">
    <property type="term" value="C:nucleus"/>
    <property type="evidence" value="ECO:0007669"/>
    <property type="project" value="TreeGrafter"/>
</dbReference>
<evidence type="ECO:0000256" key="1">
    <source>
        <dbReference type="SAM" id="MobiDB-lite"/>
    </source>
</evidence>
<dbReference type="InterPro" id="IPR028307">
    <property type="entry name" value="Lin-54_fam"/>
</dbReference>
<keyword evidence="3" id="KW-1185">Reference proteome</keyword>
<dbReference type="PANTHER" id="PTHR12446">
    <property type="entry name" value="TESMIN/TSO1-RELATED"/>
    <property type="match status" value="1"/>
</dbReference>
<feature type="compositionally biased region" description="Basic and acidic residues" evidence="1">
    <location>
        <begin position="203"/>
        <end position="219"/>
    </location>
</feature>
<proteinExistence type="predicted"/>
<feature type="compositionally biased region" description="Basic and acidic residues" evidence="1">
    <location>
        <begin position="232"/>
        <end position="246"/>
    </location>
</feature>
<gene>
    <name evidence="2" type="ORF">Acr_00g0071800</name>
</gene>
<evidence type="ECO:0000313" key="3">
    <source>
        <dbReference type="Proteomes" id="UP000585474"/>
    </source>
</evidence>
<dbReference type="EMBL" id="BJWL01000363">
    <property type="protein sequence ID" value="GFS41032.1"/>
    <property type="molecule type" value="Genomic_DNA"/>
</dbReference>
<comment type="caution">
    <text evidence="2">The sequence shown here is derived from an EMBL/GenBank/DDBJ whole genome shotgun (WGS) entry which is preliminary data.</text>
</comment>